<dbReference type="InterPro" id="IPR014974">
    <property type="entry name" value="DUF1833"/>
</dbReference>
<dbReference type="KEGG" id="vg:80397678"/>
<organism evidence="1 2">
    <name type="scientific">Pseudomonas phage vB_Pae_LC3I3</name>
    <dbReference type="NCBI Taxonomy" id="2961988"/>
    <lineage>
        <taxon>Viruses</taxon>
        <taxon>Duplodnaviria</taxon>
        <taxon>Heunggongvirae</taxon>
        <taxon>Uroviricota</taxon>
        <taxon>Caudoviricetes</taxon>
        <taxon>Hulijingvirus</taxon>
        <taxon>Hulijingvirus LC313</taxon>
    </lineage>
</organism>
<reference evidence="1" key="1">
    <citation type="submission" date="2022-06" db="EMBL/GenBank/DDBJ databases">
        <authorList>
            <person name="Xuan G."/>
            <person name="Wang J."/>
            <person name="Kong J."/>
        </authorList>
    </citation>
    <scope>NUCLEOTIDE SEQUENCE</scope>
</reference>
<name>A0A976SUU7_9CAUD</name>
<dbReference type="EMBL" id="ON778007">
    <property type="protein sequence ID" value="UVD41380.1"/>
    <property type="molecule type" value="Genomic_DNA"/>
</dbReference>
<evidence type="ECO:0000313" key="2">
    <source>
        <dbReference type="Proteomes" id="UP001057809"/>
    </source>
</evidence>
<dbReference type="GeneID" id="80397678"/>
<protein>
    <submittedName>
        <fullName evidence="1">Uncharacterized protein</fullName>
    </submittedName>
</protein>
<keyword evidence="2" id="KW-1185">Reference proteome</keyword>
<evidence type="ECO:0000313" key="1">
    <source>
        <dbReference type="EMBL" id="UVD41380.1"/>
    </source>
</evidence>
<dbReference type="Proteomes" id="UP001057809">
    <property type="component" value="Segment"/>
</dbReference>
<dbReference type="RefSeq" id="YP_010773400.1">
    <property type="nucleotide sequence ID" value="NC_074663.1"/>
</dbReference>
<accession>A0A976SUU7</accession>
<dbReference type="Pfam" id="PF08875">
    <property type="entry name" value="DUF1833"/>
    <property type="match status" value="1"/>
</dbReference>
<proteinExistence type="predicted"/>
<sequence length="163" mass="18192">MATALERFYASGGEDLQLATIELSCPAWPEPILICQGYDDITCMTEDGRLLTFIAGAIDVSIPKRDNSGNQNVGFAIDNVTGFAQQRINEAMEAGEYVTLILRMYLESDLTAPAERPYRMRVKTSSFEGLTVQVEAGYYDLINTAALRRIYNVSEFPGLKYWP</sequence>